<evidence type="ECO:0000256" key="5">
    <source>
        <dbReference type="ARBA" id="ARBA00022705"/>
    </source>
</evidence>
<dbReference type="OrthoDB" id="421393at2759"/>
<dbReference type="InterPro" id="IPR058560">
    <property type="entry name" value="DNA_primase_C"/>
</dbReference>
<comment type="cofactor">
    <cofactor evidence="10">
        <name>[4Fe-4S] cluster</name>
        <dbReference type="ChEBI" id="CHEBI:49883"/>
    </cofactor>
    <text evidence="10">Binds 1 [4Fe-4S] cluster.</text>
</comment>
<dbReference type="InterPro" id="IPR016558">
    <property type="entry name" value="DNA_primase_lsu_euk"/>
</dbReference>
<dbReference type="GO" id="GO:0005658">
    <property type="term" value="C:alpha DNA polymerase:primase complex"/>
    <property type="evidence" value="ECO:0000318"/>
    <property type="project" value="GO_Central"/>
</dbReference>
<dbReference type="Pfam" id="PF04104">
    <property type="entry name" value="DNA_primase_lrg"/>
    <property type="match status" value="1"/>
</dbReference>
<accession>B3S251</accession>
<keyword evidence="7 10" id="KW-0408">Iron</keyword>
<keyword evidence="4 10" id="KW-0639">Primosome</keyword>
<evidence type="ECO:0000256" key="11">
    <source>
        <dbReference type="PIRSR" id="PIRSR009449-1"/>
    </source>
</evidence>
<feature type="binding site" evidence="11">
    <location>
        <position position="389"/>
    </location>
    <ligand>
        <name>[4Fe-4S] cluster</name>
        <dbReference type="ChEBI" id="CHEBI:49883"/>
    </ligand>
</feature>
<dbReference type="GO" id="GO:0003677">
    <property type="term" value="F:DNA binding"/>
    <property type="evidence" value="ECO:0007669"/>
    <property type="project" value="UniProtKB-UniRule"/>
</dbReference>
<evidence type="ECO:0000313" key="13">
    <source>
        <dbReference type="EMBL" id="EDV23371.1"/>
    </source>
</evidence>
<dbReference type="GeneID" id="6755177"/>
<reference evidence="13 14" key="1">
    <citation type="journal article" date="2008" name="Nature">
        <title>The Trichoplax genome and the nature of placozoans.</title>
        <authorList>
            <person name="Srivastava M."/>
            <person name="Begovic E."/>
            <person name="Chapman J."/>
            <person name="Putnam N.H."/>
            <person name="Hellsten U."/>
            <person name="Kawashima T."/>
            <person name="Kuo A."/>
            <person name="Mitros T."/>
            <person name="Salamov A."/>
            <person name="Carpenter M.L."/>
            <person name="Signorovitch A.Y."/>
            <person name="Moreno M.A."/>
            <person name="Kamm K."/>
            <person name="Grimwood J."/>
            <person name="Schmutz J."/>
            <person name="Shapiro H."/>
            <person name="Grigoriev I.V."/>
            <person name="Buss L.W."/>
            <person name="Schierwater B."/>
            <person name="Dellaporta S.L."/>
            <person name="Rokhsar D.S."/>
        </authorList>
    </citation>
    <scope>NUCLEOTIDE SEQUENCE [LARGE SCALE GENOMIC DNA]</scope>
    <source>
        <strain evidence="13 14">Grell-BS-1999</strain>
    </source>
</reference>
<evidence type="ECO:0000256" key="8">
    <source>
        <dbReference type="ARBA" id="ARBA00023014"/>
    </source>
</evidence>
<proteinExistence type="inferred from homology"/>
<name>B3S251_TRIAD</name>
<feature type="binding site" evidence="11">
    <location>
        <position position="446"/>
    </location>
    <ligand>
        <name>[4Fe-4S] cluster</name>
        <dbReference type="ChEBI" id="CHEBI:49883"/>
    </ligand>
</feature>
<dbReference type="GO" id="GO:0006269">
    <property type="term" value="P:DNA replication, synthesis of primer"/>
    <property type="evidence" value="ECO:0000318"/>
    <property type="project" value="GO_Central"/>
</dbReference>
<dbReference type="PIRSF" id="PIRSF009449">
    <property type="entry name" value="DNA_primase_large_subunit"/>
    <property type="match status" value="1"/>
</dbReference>
<dbReference type="STRING" id="10228.B3S251"/>
<comment type="similarity">
    <text evidence="1 10">Belongs to the eukaryotic-type primase large subunit family.</text>
</comment>
<sequence>MQFSSNTDRRNHRLHKTKIRATHTLQFYSKPPIDNISLEDFERFAIDRLKVLKGIENALLRYQKNSPEYEREMTKLYKAFLPNVARQELDNADVINQEIRKDHISHFILRLAYCRSENLRRWFLMHEMELFKYRFNQESAGGIDSFLKANNLEYTPIPENEKMSIRTELIHSNPMQNGAAVESKDYYKVPFTEALDLVKLRKIYLKNVGIHLLFSALVQHILNNGQAYVPRDDLVTIVISVFRANLSHALAMASKALPFLEEDDRILPKLSNLSRQYIGKDYSAQPSLSGQVVAGDIDGLSAKSFPLCMKQLHESLRENHHLTHGGRMQYGLFLKGIGLSLEEALRFWREEFTKGPNIDADKFDKQYAYNIRHNYGKEGKRTNYTPYSCMKIIMSNPPGPRDYHGCPFRHTDPDLLRQRLLSNGLSSEGAKEITELAKGSHYQLACVRYYELVHNVSDAGFSINHPNEYFEESQRVQGANRPNTRFAARRINTTTNTSETETKSVTKDEDILSKTADSLDDEIDEFLSNSLGEITE</sequence>
<keyword evidence="9 10" id="KW-0238">DNA-binding</keyword>
<dbReference type="GO" id="GO:0046872">
    <property type="term" value="F:metal ion binding"/>
    <property type="evidence" value="ECO:0007669"/>
    <property type="project" value="UniProtKB-UniRule"/>
</dbReference>
<dbReference type="Pfam" id="PF26466">
    <property type="entry name" value="DNA_primase_lrg_N"/>
    <property type="match status" value="2"/>
</dbReference>
<dbReference type="Gene3D" id="1.20.930.80">
    <property type="match status" value="2"/>
</dbReference>
<dbReference type="PANTHER" id="PTHR10537">
    <property type="entry name" value="DNA PRIMASE LARGE SUBUNIT"/>
    <property type="match status" value="1"/>
</dbReference>
<evidence type="ECO:0000256" key="7">
    <source>
        <dbReference type="ARBA" id="ARBA00023004"/>
    </source>
</evidence>
<evidence type="ECO:0000259" key="12">
    <source>
        <dbReference type="Pfam" id="PF04104"/>
    </source>
</evidence>
<dbReference type="FunFam" id="1.20.930.80:FF:000001">
    <property type="entry name" value="DNA primase large subunit"/>
    <property type="match status" value="1"/>
</dbReference>
<dbReference type="InParanoid" id="B3S251"/>
<keyword evidence="3 10" id="KW-0004">4Fe-4S</keyword>
<keyword evidence="14" id="KW-1185">Reference proteome</keyword>
<dbReference type="KEGG" id="tad:TRIADDRAFT_57927"/>
<dbReference type="GO" id="GO:0051539">
    <property type="term" value="F:4 iron, 4 sulfur cluster binding"/>
    <property type="evidence" value="ECO:0007669"/>
    <property type="project" value="UniProtKB-UniRule"/>
</dbReference>
<dbReference type="EMBL" id="DS985247">
    <property type="protein sequence ID" value="EDV23371.1"/>
    <property type="molecule type" value="Genomic_DNA"/>
</dbReference>
<protein>
    <recommendedName>
        <fullName evidence="2 10">DNA primase large subunit</fullName>
    </recommendedName>
</protein>
<evidence type="ECO:0000256" key="2">
    <source>
        <dbReference type="ARBA" id="ARBA00019038"/>
    </source>
</evidence>
<dbReference type="AlphaFoldDB" id="B3S251"/>
<dbReference type="CDD" id="cd07322">
    <property type="entry name" value="PriL_PriS_Eukaryotic"/>
    <property type="match status" value="1"/>
</dbReference>
<dbReference type="RefSeq" id="XP_002114281.1">
    <property type="nucleotide sequence ID" value="XM_002114245.1"/>
</dbReference>
<keyword evidence="8 10" id="KW-0411">Iron-sulfur</keyword>
<feature type="binding site" evidence="11">
    <location>
        <position position="406"/>
    </location>
    <ligand>
        <name>[4Fe-4S] cluster</name>
        <dbReference type="ChEBI" id="CHEBI:49883"/>
    </ligand>
</feature>
<evidence type="ECO:0000256" key="4">
    <source>
        <dbReference type="ARBA" id="ARBA00022515"/>
    </source>
</evidence>
<keyword evidence="5 10" id="KW-0235">DNA replication</keyword>
<feature type="binding site" evidence="11">
    <location>
        <position position="308"/>
    </location>
    <ligand>
        <name>[4Fe-4S] cluster</name>
        <dbReference type="ChEBI" id="CHEBI:49883"/>
    </ligand>
</feature>
<dbReference type="FunCoup" id="B3S251">
    <property type="interactions" value="1848"/>
</dbReference>
<dbReference type="HOGENOM" id="CLU_026253_2_0_1"/>
<feature type="domain" description="DNA primase large subunit C-terminal" evidence="12">
    <location>
        <begin position="300"/>
        <end position="470"/>
    </location>
</feature>
<evidence type="ECO:0000256" key="9">
    <source>
        <dbReference type="ARBA" id="ARBA00023125"/>
    </source>
</evidence>
<dbReference type="OMA" id="RINYKPW"/>
<comment type="function">
    <text evidence="10">DNA primase is the polymerase that synthesizes small RNA primers for the Okazaki fragments made during discontinuous DNA replication.</text>
</comment>
<evidence type="ECO:0000256" key="10">
    <source>
        <dbReference type="PIRNR" id="PIRNR009449"/>
    </source>
</evidence>
<evidence type="ECO:0000256" key="3">
    <source>
        <dbReference type="ARBA" id="ARBA00022485"/>
    </source>
</evidence>
<dbReference type="InterPro" id="IPR007238">
    <property type="entry name" value="DNA_primase_lsu_euk/arc"/>
</dbReference>
<dbReference type="GO" id="GO:0006270">
    <property type="term" value="P:DNA replication initiation"/>
    <property type="evidence" value="ECO:0000318"/>
    <property type="project" value="GO_Central"/>
</dbReference>
<keyword evidence="6 10" id="KW-0479">Metal-binding</keyword>
<dbReference type="PANTHER" id="PTHR10537:SF3">
    <property type="entry name" value="DNA PRIMASE LARGE SUBUNIT"/>
    <property type="match status" value="1"/>
</dbReference>
<evidence type="ECO:0000313" key="14">
    <source>
        <dbReference type="Proteomes" id="UP000009022"/>
    </source>
</evidence>
<organism evidence="13 14">
    <name type="scientific">Trichoplax adhaerens</name>
    <name type="common">Trichoplax reptans</name>
    <dbReference type="NCBI Taxonomy" id="10228"/>
    <lineage>
        <taxon>Eukaryota</taxon>
        <taxon>Metazoa</taxon>
        <taxon>Placozoa</taxon>
        <taxon>Uniplacotomia</taxon>
        <taxon>Trichoplacea</taxon>
        <taxon>Trichoplacidae</taxon>
        <taxon>Trichoplax</taxon>
    </lineage>
</organism>
<dbReference type="eggNOG" id="KOG2267">
    <property type="taxonomic scope" value="Eukaryota"/>
</dbReference>
<dbReference type="PhylomeDB" id="B3S251"/>
<dbReference type="CTD" id="6755177"/>
<evidence type="ECO:0000256" key="1">
    <source>
        <dbReference type="ARBA" id="ARBA00010564"/>
    </source>
</evidence>
<gene>
    <name evidence="13" type="ORF">TRIADDRAFT_57927</name>
</gene>
<dbReference type="Proteomes" id="UP000009022">
    <property type="component" value="Unassembled WGS sequence"/>
</dbReference>
<evidence type="ECO:0000256" key="6">
    <source>
        <dbReference type="ARBA" id="ARBA00022723"/>
    </source>
</evidence>